<dbReference type="Proteomes" id="UP000282892">
    <property type="component" value="Chromosome"/>
</dbReference>
<protein>
    <recommendedName>
        <fullName evidence="3">Type IV secretion system coupling protein TraD DNA-binding domain-containing protein</fullName>
    </recommendedName>
</protein>
<evidence type="ECO:0000313" key="2">
    <source>
        <dbReference type="Proteomes" id="UP000282892"/>
    </source>
</evidence>
<dbReference type="EMBL" id="CP022572">
    <property type="protein sequence ID" value="AZU61095.1"/>
    <property type="molecule type" value="Genomic_DNA"/>
</dbReference>
<organism evidence="1 2">
    <name type="scientific">Neobacillus mesonae</name>
    <dbReference type="NCBI Taxonomy" id="1193713"/>
    <lineage>
        <taxon>Bacteria</taxon>
        <taxon>Bacillati</taxon>
        <taxon>Bacillota</taxon>
        <taxon>Bacilli</taxon>
        <taxon>Bacillales</taxon>
        <taxon>Bacillaceae</taxon>
        <taxon>Neobacillus</taxon>
    </lineage>
</organism>
<evidence type="ECO:0008006" key="3">
    <source>
        <dbReference type="Google" id="ProtNLM"/>
    </source>
</evidence>
<dbReference type="InterPro" id="IPR027417">
    <property type="entry name" value="P-loop_NTPase"/>
</dbReference>
<accession>A0A3Q9QXM2</accession>
<sequence>MKRIKLSDYVRIIKPEYVYLRLTPNNSIRNQSTHKIAKSIASIYRNVAQNVRKENAKVVKALGREFLLGTKYSVELSPKVAYYVYIEKKKVEFYFIIPRNYLTLIKEKISDSWTNITVKEVASLPAFSESATKYALTYTKENALSLATDRRNDDLLRSKLNVVDVMEEGDKVGVFYNFIPTTQFTWRSSYENTLRKVKRGLPTDRNKYGASYAIKTIIGVISALFDDLGEVLAGGKGKTKGDEYNVLEALIERLNGGKQISDATRKKSAATVLDTQIVVRSESADKLRQRNNARSLTQAFETITEDNRLVPKQLRKPFKFTDYSIAGAERNKIGDEEAQNFIAMAGRDILERYNFIEKVETQETEVPEDLRTGYMRLGESTYRGHKQPAYLTTHKEYKNLSLMVIGPQRSGKTTLFGNLTKDAVDNGECVILFDFIENCEMSTQVASLFSPEKVLNIECDDIEKAQGLGYNEVRISDDPWTQYTNAKMQTTQLMDLINGVNTDDKRLAPKMERYLESASNVVFISGGSIKDVFDVLTNERKRRQFIGMVPGTQLDYLGEYIDSLNELDDYDKDGNLRGTKLDRIVGIIDRLSKLKHNPYMELMLQKSTEGNIDLVTEIEKNQLICIKMPEDMFNTDVERDVYTTYWISKVWLALQIRASLIPKDKRKTVNLIIDELYQVQNTEEFLSTKLNRLSKFRLKPIVSCHYLDQLRHMKKELSGANASYMLLSGCDKANFSELSHELKPFELESLLNLPKHHSLNLIKNNTGYGRFITKLPGPVGSSR</sequence>
<reference evidence="1 2" key="1">
    <citation type="submission" date="2017-07" db="EMBL/GenBank/DDBJ databases">
        <title>The complete genome sequence of Bacillus mesonae strain H20-5, an efficient strain improving plant abiotic stress resistance.</title>
        <authorList>
            <person name="Kim S.Y."/>
            <person name="Song H."/>
            <person name="Sang M.K."/>
            <person name="Weon H.-Y."/>
            <person name="Song J."/>
        </authorList>
    </citation>
    <scope>NUCLEOTIDE SEQUENCE [LARGE SCALE GENOMIC DNA]</scope>
    <source>
        <strain evidence="1 2">H20-5</strain>
    </source>
</reference>
<dbReference type="KEGG" id="nmk:CHR53_07410"/>
<evidence type="ECO:0000313" key="1">
    <source>
        <dbReference type="EMBL" id="AZU61095.1"/>
    </source>
</evidence>
<dbReference type="SUPFAM" id="SSF52540">
    <property type="entry name" value="P-loop containing nucleoside triphosphate hydrolases"/>
    <property type="match status" value="1"/>
</dbReference>
<dbReference type="RefSeq" id="WP_127485965.1">
    <property type="nucleotide sequence ID" value="NZ_CP022572.1"/>
</dbReference>
<keyword evidence="2" id="KW-1185">Reference proteome</keyword>
<proteinExistence type="predicted"/>
<dbReference type="AlphaFoldDB" id="A0A3Q9QXM2"/>
<name>A0A3Q9QXM2_9BACI</name>
<gene>
    <name evidence="1" type="ORF">CHR53_07410</name>
</gene>
<dbReference type="OrthoDB" id="1749414at2"/>